<evidence type="ECO:0000256" key="1">
    <source>
        <dbReference type="ARBA" id="ARBA00004127"/>
    </source>
</evidence>
<dbReference type="EMBL" id="OJIN01000208">
    <property type="protein sequence ID" value="SPD75459.1"/>
    <property type="molecule type" value="Genomic_DNA"/>
</dbReference>
<dbReference type="Pfam" id="PF06803">
    <property type="entry name" value="DUF1232"/>
    <property type="match status" value="1"/>
</dbReference>
<gene>
    <name evidence="7" type="ORF">PITCH_A640002</name>
</gene>
<dbReference type="GO" id="GO:0012505">
    <property type="term" value="C:endomembrane system"/>
    <property type="evidence" value="ECO:0007669"/>
    <property type="project" value="UniProtKB-SubCell"/>
</dbReference>
<protein>
    <recommendedName>
        <fullName evidence="6">DUF1232 domain-containing protein</fullName>
    </recommendedName>
</protein>
<feature type="domain" description="DUF1232" evidence="6">
    <location>
        <begin position="44"/>
        <end position="79"/>
    </location>
</feature>
<evidence type="ECO:0000256" key="4">
    <source>
        <dbReference type="ARBA" id="ARBA00023136"/>
    </source>
</evidence>
<keyword evidence="2 5" id="KW-0812">Transmembrane</keyword>
<name>A0A445N184_9BACT</name>
<keyword evidence="4 5" id="KW-0472">Membrane</keyword>
<sequence>MANIPNRLIFIGLWRRLIEDFRLLFCLSKDYWKGVYRDVSIWSIIILFLAIAYILCPIDIFADVIPVIGQVDDATVLILCLYFLEKDLYKYREWKIRNQK</sequence>
<organism evidence="7">
    <name type="scientific">uncultured Desulfobacterium sp</name>
    <dbReference type="NCBI Taxonomy" id="201089"/>
    <lineage>
        <taxon>Bacteria</taxon>
        <taxon>Pseudomonadati</taxon>
        <taxon>Thermodesulfobacteriota</taxon>
        <taxon>Desulfobacteria</taxon>
        <taxon>Desulfobacterales</taxon>
        <taxon>Desulfobacteriaceae</taxon>
        <taxon>Desulfobacterium</taxon>
        <taxon>environmental samples</taxon>
    </lineage>
</organism>
<keyword evidence="3 5" id="KW-1133">Transmembrane helix</keyword>
<proteinExistence type="predicted"/>
<feature type="transmembrane region" description="Helical" evidence="5">
    <location>
        <begin position="39"/>
        <end position="61"/>
    </location>
</feature>
<reference evidence="7" key="1">
    <citation type="submission" date="2018-01" db="EMBL/GenBank/DDBJ databases">
        <authorList>
            <person name="Regsiter A."/>
            <person name="William W."/>
        </authorList>
    </citation>
    <scope>NUCLEOTIDE SEQUENCE</scope>
    <source>
        <strain evidence="7">TRIP AH-1</strain>
    </source>
</reference>
<dbReference type="InterPro" id="IPR010652">
    <property type="entry name" value="DUF1232"/>
</dbReference>
<evidence type="ECO:0000256" key="3">
    <source>
        <dbReference type="ARBA" id="ARBA00022989"/>
    </source>
</evidence>
<feature type="transmembrane region" description="Helical" evidence="5">
    <location>
        <begin position="67"/>
        <end position="84"/>
    </location>
</feature>
<dbReference type="AlphaFoldDB" id="A0A445N184"/>
<evidence type="ECO:0000259" key="6">
    <source>
        <dbReference type="Pfam" id="PF06803"/>
    </source>
</evidence>
<evidence type="ECO:0000313" key="7">
    <source>
        <dbReference type="EMBL" id="SPD75459.1"/>
    </source>
</evidence>
<comment type="subcellular location">
    <subcellularLocation>
        <location evidence="1">Endomembrane system</location>
        <topology evidence="1">Multi-pass membrane protein</topology>
    </subcellularLocation>
</comment>
<evidence type="ECO:0000256" key="2">
    <source>
        <dbReference type="ARBA" id="ARBA00022692"/>
    </source>
</evidence>
<accession>A0A445N184</accession>
<evidence type="ECO:0000256" key="5">
    <source>
        <dbReference type="SAM" id="Phobius"/>
    </source>
</evidence>